<dbReference type="Gene3D" id="1.10.600.10">
    <property type="entry name" value="Farnesyl Diphosphate Synthase"/>
    <property type="match status" value="1"/>
</dbReference>
<evidence type="ECO:0000313" key="3">
    <source>
        <dbReference type="EMBL" id="OEJ23333.1"/>
    </source>
</evidence>
<dbReference type="STRING" id="285458.BGM19_35625"/>
<proteinExistence type="inferred from homology"/>
<comment type="cofactor">
    <cofactor evidence="2">
        <name>Mg(2+)</name>
        <dbReference type="ChEBI" id="CHEBI:18420"/>
    </cofactor>
</comment>
<evidence type="ECO:0000256" key="2">
    <source>
        <dbReference type="RuleBase" id="RU366034"/>
    </source>
</evidence>
<comment type="caution">
    <text evidence="3">The sequence shown here is derived from an EMBL/GenBank/DDBJ whole genome shotgun (WGS) entry which is preliminary data.</text>
</comment>
<dbReference type="EC" id="4.2.3.-" evidence="2"/>
<dbReference type="SUPFAM" id="SSF48576">
    <property type="entry name" value="Terpenoid synthases"/>
    <property type="match status" value="1"/>
</dbReference>
<dbReference type="PANTHER" id="PTHR35201:SF4">
    <property type="entry name" value="BETA-PINACENE SYNTHASE-RELATED"/>
    <property type="match status" value="1"/>
</dbReference>
<dbReference type="EMBL" id="MEHJ01000001">
    <property type="protein sequence ID" value="OEJ23333.1"/>
    <property type="molecule type" value="Genomic_DNA"/>
</dbReference>
<dbReference type="GO" id="GO:0046872">
    <property type="term" value="F:metal ion binding"/>
    <property type="evidence" value="ECO:0007669"/>
    <property type="project" value="UniProtKB-KW"/>
</dbReference>
<dbReference type="SFLD" id="SFLDS00005">
    <property type="entry name" value="Isoprenoid_Synthase_Type_I"/>
    <property type="match status" value="1"/>
</dbReference>
<evidence type="ECO:0000313" key="4">
    <source>
        <dbReference type="Proteomes" id="UP000095759"/>
    </source>
</evidence>
<dbReference type="AlphaFoldDB" id="A0A1E5P1A4"/>
<protein>
    <recommendedName>
        <fullName evidence="2">Terpene synthase</fullName>
        <ecNumber evidence="2">4.2.3.-</ecNumber>
    </recommendedName>
</protein>
<reference evidence="3 4" key="1">
    <citation type="submission" date="2016-08" db="EMBL/GenBank/DDBJ databases">
        <title>Complete genome sequence of Streptomyces agglomeratus strain 6-3-2, a novel anti-MRSA actinomycete isolated from Wuli of Tebit, China.</title>
        <authorList>
            <person name="Chen X."/>
        </authorList>
    </citation>
    <scope>NUCLEOTIDE SEQUENCE [LARGE SCALE GENOMIC DNA]</scope>
    <source>
        <strain evidence="3 4">6-3-2</strain>
    </source>
</reference>
<accession>A0A1E5P1A4</accession>
<dbReference type="SFLD" id="SFLDG01020">
    <property type="entry name" value="Terpene_Cyclase_Like_2"/>
    <property type="match status" value="1"/>
</dbReference>
<evidence type="ECO:0000256" key="1">
    <source>
        <dbReference type="ARBA" id="ARBA00023239"/>
    </source>
</evidence>
<dbReference type="OrthoDB" id="3676909at2"/>
<comment type="similarity">
    <text evidence="2">Belongs to the terpene synthase family.</text>
</comment>
<dbReference type="PANTHER" id="PTHR35201">
    <property type="entry name" value="TERPENE SYNTHASE"/>
    <property type="match status" value="1"/>
</dbReference>
<dbReference type="Proteomes" id="UP000095759">
    <property type="component" value="Unassembled WGS sequence"/>
</dbReference>
<keyword evidence="2" id="KW-0479">Metal-binding</keyword>
<keyword evidence="2" id="KW-0460">Magnesium</keyword>
<dbReference type="InterPro" id="IPR008949">
    <property type="entry name" value="Isoprenoid_synthase_dom_sf"/>
</dbReference>
<name>A0A1E5P1A4_9ACTN</name>
<sequence length="320" mass="35749">MIEPTRAPGLLTHDFGILVPDRIHPRAEPVGNRLAAWAMRVGLTTSAAEDTRLRRSAFHLVAARFLPDEAEADVELFAQWVVWLFHLDDEQDEGAMGRSPQSVHATYTAVTAVIQGRPTPATGSPAVRALADLWPRTTARMSPAWHERILGHVHRHRDAFLTQVTHRQAGTFPTPEEYPSLRRDANGMFMYDLVEVACRTEIPPHLAGSADWNELCAASSDITAWCNDVVSLPRERANNEPTNYVTVLRHAQGCTEQKAVEQVRAHITRRLQDLRETERAVLTAAHQEDHASDRLHRVVGIIGDMPGTHLGWMLASGRYL</sequence>
<dbReference type="RefSeq" id="WP_069925235.1">
    <property type="nucleotide sequence ID" value="NZ_MEHI01000001.1"/>
</dbReference>
<organism evidence="3 4">
    <name type="scientific">Streptomyces agglomeratus</name>
    <dbReference type="NCBI Taxonomy" id="285458"/>
    <lineage>
        <taxon>Bacteria</taxon>
        <taxon>Bacillati</taxon>
        <taxon>Actinomycetota</taxon>
        <taxon>Actinomycetes</taxon>
        <taxon>Kitasatosporales</taxon>
        <taxon>Streptomycetaceae</taxon>
        <taxon>Streptomyces</taxon>
    </lineage>
</organism>
<keyword evidence="4" id="KW-1185">Reference proteome</keyword>
<keyword evidence="1 2" id="KW-0456">Lyase</keyword>
<dbReference type="GO" id="GO:0010333">
    <property type="term" value="F:terpene synthase activity"/>
    <property type="evidence" value="ECO:0007669"/>
    <property type="project" value="InterPro"/>
</dbReference>
<dbReference type="InterPro" id="IPR034686">
    <property type="entry name" value="Terpene_cyclase-like_2"/>
</dbReference>
<gene>
    <name evidence="3" type="ORF">AS594_01260</name>
</gene>
<dbReference type="Pfam" id="PF19086">
    <property type="entry name" value="Terpene_syn_C_2"/>
    <property type="match status" value="1"/>
</dbReference>